<evidence type="ECO:0000313" key="10">
    <source>
        <dbReference type="Proteomes" id="UP000308528"/>
    </source>
</evidence>
<evidence type="ECO:0000256" key="4">
    <source>
        <dbReference type="ARBA" id="ARBA00023235"/>
    </source>
</evidence>
<organism evidence="9 10">
    <name type="scientific">Neolewinella litorea</name>
    <dbReference type="NCBI Taxonomy" id="2562452"/>
    <lineage>
        <taxon>Bacteria</taxon>
        <taxon>Pseudomonadati</taxon>
        <taxon>Bacteroidota</taxon>
        <taxon>Saprospiria</taxon>
        <taxon>Saprospirales</taxon>
        <taxon>Lewinellaceae</taxon>
        <taxon>Neolewinella</taxon>
    </lineage>
</organism>
<dbReference type="CDD" id="cd03319">
    <property type="entry name" value="L-Ala-DL-Glu_epimerase"/>
    <property type="match status" value="1"/>
</dbReference>
<dbReference type="EMBL" id="SRSF01000001">
    <property type="protein sequence ID" value="THH41433.1"/>
    <property type="molecule type" value="Genomic_DNA"/>
</dbReference>
<feature type="active site" description="Proton acceptor; specific for (S)-substrate epimerization" evidence="5">
    <location>
        <position position="262"/>
    </location>
</feature>
<evidence type="ECO:0000256" key="2">
    <source>
        <dbReference type="ARBA" id="ARBA00022723"/>
    </source>
</evidence>
<keyword evidence="4 7" id="KW-0413">Isomerase</keyword>
<dbReference type="SUPFAM" id="SSF54826">
    <property type="entry name" value="Enolase N-terminal domain-like"/>
    <property type="match status" value="1"/>
</dbReference>
<evidence type="ECO:0000313" key="9">
    <source>
        <dbReference type="EMBL" id="THH41433.1"/>
    </source>
</evidence>
<evidence type="ECO:0000256" key="6">
    <source>
        <dbReference type="PIRSR" id="PIRSR634603-3"/>
    </source>
</evidence>
<evidence type="ECO:0000256" key="1">
    <source>
        <dbReference type="ARBA" id="ARBA00008031"/>
    </source>
</evidence>
<dbReference type="InterPro" id="IPR036849">
    <property type="entry name" value="Enolase-like_C_sf"/>
</dbReference>
<dbReference type="InterPro" id="IPR034603">
    <property type="entry name" value="Dipeptide_epimerase"/>
</dbReference>
<evidence type="ECO:0000256" key="3">
    <source>
        <dbReference type="ARBA" id="ARBA00022842"/>
    </source>
</evidence>
<comment type="caution">
    <text evidence="9">The sequence shown here is derived from an EMBL/GenBank/DDBJ whole genome shotgun (WGS) entry which is preliminary data.</text>
</comment>
<dbReference type="GO" id="GO:0006518">
    <property type="term" value="P:peptide metabolic process"/>
    <property type="evidence" value="ECO:0007669"/>
    <property type="project" value="UniProtKB-ARBA"/>
</dbReference>
<dbReference type="SFLD" id="SFLDG00180">
    <property type="entry name" value="muconate_cycloisomerase"/>
    <property type="match status" value="1"/>
</dbReference>
<feature type="binding site" evidence="6">
    <location>
        <position position="238"/>
    </location>
    <ligand>
        <name>Mg(2+)</name>
        <dbReference type="ChEBI" id="CHEBI:18420"/>
    </ligand>
</feature>
<dbReference type="InterPro" id="IPR029017">
    <property type="entry name" value="Enolase-like_N"/>
</dbReference>
<dbReference type="InterPro" id="IPR029065">
    <property type="entry name" value="Enolase_C-like"/>
</dbReference>
<dbReference type="GO" id="GO:0016855">
    <property type="term" value="F:racemase and epimerase activity, acting on amino acids and derivatives"/>
    <property type="evidence" value="ECO:0007669"/>
    <property type="project" value="UniProtKB-UniRule"/>
</dbReference>
<dbReference type="Pfam" id="PF02746">
    <property type="entry name" value="MR_MLE_N"/>
    <property type="match status" value="1"/>
</dbReference>
<reference evidence="9 10" key="1">
    <citation type="submission" date="2019-04" db="EMBL/GenBank/DDBJ databases">
        <title>Lewinella litorea sp. nov., isolated from a marine sand.</title>
        <authorList>
            <person name="Yoon J.-H."/>
        </authorList>
    </citation>
    <scope>NUCLEOTIDE SEQUENCE [LARGE SCALE GENOMIC DNA]</scope>
    <source>
        <strain evidence="9 10">HSMS-39</strain>
    </source>
</reference>
<dbReference type="SFLD" id="SFLDS00001">
    <property type="entry name" value="Enolase"/>
    <property type="match status" value="1"/>
</dbReference>
<dbReference type="InterPro" id="IPR013341">
    <property type="entry name" value="Mandelate_racemase_N_dom"/>
</dbReference>
<dbReference type="PANTHER" id="PTHR48073">
    <property type="entry name" value="O-SUCCINYLBENZOATE SYNTHASE-RELATED"/>
    <property type="match status" value="1"/>
</dbReference>
<dbReference type="Gene3D" id="3.20.20.120">
    <property type="entry name" value="Enolase-like C-terminal domain"/>
    <property type="match status" value="1"/>
</dbReference>
<gene>
    <name evidence="9" type="ORF">E4021_02205</name>
</gene>
<evidence type="ECO:0000256" key="7">
    <source>
        <dbReference type="RuleBase" id="RU366006"/>
    </source>
</evidence>
<dbReference type="Gene3D" id="3.30.390.10">
    <property type="entry name" value="Enolase-like, N-terminal domain"/>
    <property type="match status" value="1"/>
</dbReference>
<dbReference type="PANTHER" id="PTHR48073:SF2">
    <property type="entry name" value="O-SUCCINYLBENZOATE SYNTHASE"/>
    <property type="match status" value="1"/>
</dbReference>
<proteinExistence type="inferred from homology"/>
<sequence>MRITHVEYERYDLELIEPYTIAYETIGKATNFALRLVTDSGLIGFGCAAPDMAVTNERAEEVERAIGEIIVPALLNAKPFHYARIVEDLRGQLRSSALAMVDSALYDLVAKAAGVPLYQFLGGYRNRIATSITIGILPVAETMVKAKEFVSQGFGIIKIKGGLDVEEDIARVRRVRKEFPDIKLRFDGNQGYTLDQALHFISAAQLVGVDILEQPTSIKEEAVMGTLTRDSPIAVMADESLKTLADAFRLTQHELTDMINIKLQKVGGIWPALHINSVAKSAANDVMVGCLDECGLGIAAGLHFALSRPNIAYADLDGHLDFKVDPFSQLFQLDRGVLIPNGRPGLGT</sequence>
<keyword evidence="2 6" id="KW-0479">Metal-binding</keyword>
<feature type="binding site" evidence="6">
    <location>
        <position position="213"/>
    </location>
    <ligand>
        <name>Mg(2+)</name>
        <dbReference type="ChEBI" id="CHEBI:18420"/>
    </ligand>
</feature>
<keyword evidence="3 6" id="KW-0460">Magnesium</keyword>
<dbReference type="InterPro" id="IPR013342">
    <property type="entry name" value="Mandelate_racemase_C"/>
</dbReference>
<keyword evidence="10" id="KW-1185">Reference proteome</keyword>
<name>A0A4V3XLQ1_9BACT</name>
<dbReference type="RefSeq" id="WP_136456259.1">
    <property type="nucleotide sequence ID" value="NZ_SRSF01000001.1"/>
</dbReference>
<dbReference type="GO" id="GO:0000287">
    <property type="term" value="F:magnesium ion binding"/>
    <property type="evidence" value="ECO:0007669"/>
    <property type="project" value="UniProtKB-ARBA"/>
</dbReference>
<dbReference type="Proteomes" id="UP000308528">
    <property type="component" value="Unassembled WGS sequence"/>
</dbReference>
<dbReference type="SUPFAM" id="SSF51604">
    <property type="entry name" value="Enolase C-terminal domain-like"/>
    <property type="match status" value="1"/>
</dbReference>
<dbReference type="OrthoDB" id="9775391at2"/>
<feature type="active site" description="Proton acceptor; specific for (R)-substrate epimerization" evidence="5">
    <location>
        <position position="160"/>
    </location>
</feature>
<comment type="similarity">
    <text evidence="1 7">Belongs to the mandelate racemase/muconate lactonizing enzyme family.</text>
</comment>
<feature type="binding site" evidence="6">
    <location>
        <position position="187"/>
    </location>
    <ligand>
        <name>Mg(2+)</name>
        <dbReference type="ChEBI" id="CHEBI:18420"/>
    </ligand>
</feature>
<dbReference type="Pfam" id="PF13378">
    <property type="entry name" value="MR_MLE_C"/>
    <property type="match status" value="1"/>
</dbReference>
<evidence type="ECO:0000256" key="5">
    <source>
        <dbReference type="PIRSR" id="PIRSR634603-1"/>
    </source>
</evidence>
<feature type="domain" description="Mandelate racemase/muconate lactonizing enzyme C-terminal" evidence="8">
    <location>
        <begin position="140"/>
        <end position="234"/>
    </location>
</feature>
<dbReference type="AlphaFoldDB" id="A0A4V3XLQ1"/>
<dbReference type="EC" id="5.1.1.-" evidence="7"/>
<evidence type="ECO:0000259" key="8">
    <source>
        <dbReference type="SMART" id="SM00922"/>
    </source>
</evidence>
<comment type="cofactor">
    <cofactor evidence="6 7">
        <name>Mg(2+)</name>
        <dbReference type="ChEBI" id="CHEBI:18420"/>
    </cofactor>
    <text evidence="6 7">Binds 1 Mg(2+) ion per subunit.</text>
</comment>
<protein>
    <recommendedName>
        <fullName evidence="7">Dipeptide epimerase</fullName>
        <ecNumber evidence="7">5.1.1.-</ecNumber>
    </recommendedName>
</protein>
<accession>A0A4V3XLQ1</accession>
<dbReference type="SMART" id="SM00922">
    <property type="entry name" value="MR_MLE"/>
    <property type="match status" value="1"/>
</dbReference>